<accession>A0ABD2N5W5</accession>
<sequence length="86" mass="10015">MSNAENTKKNCGDEEDKNVDQTVEELKNIKRNRKSNSNTWKRMKNKGLRIEGKEYVSSILNDQEIRARRDARKLGQRCMCKSVGKL</sequence>
<organism evidence="2 3">
    <name type="scientific">Cryptolaemus montrouzieri</name>
    <dbReference type="NCBI Taxonomy" id="559131"/>
    <lineage>
        <taxon>Eukaryota</taxon>
        <taxon>Metazoa</taxon>
        <taxon>Ecdysozoa</taxon>
        <taxon>Arthropoda</taxon>
        <taxon>Hexapoda</taxon>
        <taxon>Insecta</taxon>
        <taxon>Pterygota</taxon>
        <taxon>Neoptera</taxon>
        <taxon>Endopterygota</taxon>
        <taxon>Coleoptera</taxon>
        <taxon>Polyphaga</taxon>
        <taxon>Cucujiformia</taxon>
        <taxon>Coccinelloidea</taxon>
        <taxon>Coccinellidae</taxon>
        <taxon>Scymninae</taxon>
        <taxon>Scymnini</taxon>
        <taxon>Cryptolaemus</taxon>
    </lineage>
</organism>
<name>A0ABD2N5W5_9CUCU</name>
<dbReference type="Proteomes" id="UP001516400">
    <property type="component" value="Unassembled WGS sequence"/>
</dbReference>
<dbReference type="EMBL" id="JABFTP020000062">
    <property type="protein sequence ID" value="KAL3273695.1"/>
    <property type="molecule type" value="Genomic_DNA"/>
</dbReference>
<gene>
    <name evidence="2" type="ORF">HHI36_015125</name>
</gene>
<evidence type="ECO:0000313" key="2">
    <source>
        <dbReference type="EMBL" id="KAL3273695.1"/>
    </source>
</evidence>
<protein>
    <submittedName>
        <fullName evidence="2">Uncharacterized protein</fullName>
    </submittedName>
</protein>
<reference evidence="2 3" key="1">
    <citation type="journal article" date="2021" name="BMC Biol.">
        <title>Horizontally acquired antibacterial genes associated with adaptive radiation of ladybird beetles.</title>
        <authorList>
            <person name="Li H.S."/>
            <person name="Tang X.F."/>
            <person name="Huang Y.H."/>
            <person name="Xu Z.Y."/>
            <person name="Chen M.L."/>
            <person name="Du X.Y."/>
            <person name="Qiu B.Y."/>
            <person name="Chen P.T."/>
            <person name="Zhang W."/>
            <person name="Slipinski A."/>
            <person name="Escalona H.E."/>
            <person name="Waterhouse R.M."/>
            <person name="Zwick A."/>
            <person name="Pang H."/>
        </authorList>
    </citation>
    <scope>NUCLEOTIDE SEQUENCE [LARGE SCALE GENOMIC DNA]</scope>
    <source>
        <strain evidence="2">SYSU2018</strain>
    </source>
</reference>
<feature type="compositionally biased region" description="Basic and acidic residues" evidence="1">
    <location>
        <begin position="1"/>
        <end position="12"/>
    </location>
</feature>
<evidence type="ECO:0000313" key="3">
    <source>
        <dbReference type="Proteomes" id="UP001516400"/>
    </source>
</evidence>
<dbReference type="AlphaFoldDB" id="A0ABD2N5W5"/>
<proteinExistence type="predicted"/>
<comment type="caution">
    <text evidence="2">The sequence shown here is derived from an EMBL/GenBank/DDBJ whole genome shotgun (WGS) entry which is preliminary data.</text>
</comment>
<keyword evidence="3" id="KW-1185">Reference proteome</keyword>
<evidence type="ECO:0000256" key="1">
    <source>
        <dbReference type="SAM" id="MobiDB-lite"/>
    </source>
</evidence>
<feature type="region of interest" description="Disordered" evidence="1">
    <location>
        <begin position="1"/>
        <end position="20"/>
    </location>
</feature>